<dbReference type="PROSITE" id="PS50280">
    <property type="entry name" value="SET"/>
    <property type="match status" value="1"/>
</dbReference>
<dbReference type="GeneID" id="136801651"/>
<evidence type="ECO:0000256" key="1">
    <source>
        <dbReference type="ARBA" id="ARBA00004123"/>
    </source>
</evidence>
<dbReference type="InterPro" id="IPR001214">
    <property type="entry name" value="SET_dom"/>
</dbReference>
<dbReference type="InterPro" id="IPR046341">
    <property type="entry name" value="SET_dom_sf"/>
</dbReference>
<dbReference type="FunFam" id="3.30.160.60:FF:000100">
    <property type="entry name" value="Zinc finger 45-like"/>
    <property type="match status" value="1"/>
</dbReference>
<feature type="domain" description="C2H2-type" evidence="11">
    <location>
        <begin position="547"/>
        <end position="575"/>
    </location>
</feature>
<dbReference type="Gene3D" id="2.170.270.10">
    <property type="entry name" value="SET domain"/>
    <property type="match status" value="1"/>
</dbReference>
<keyword evidence="9" id="KW-0539">Nucleus</keyword>
<keyword evidence="2" id="KW-0489">Methyltransferase</keyword>
<dbReference type="Pfam" id="PF21549">
    <property type="entry name" value="PRDM2_PR"/>
    <property type="match status" value="1"/>
</dbReference>
<feature type="domain" description="C2H2-type" evidence="11">
    <location>
        <begin position="370"/>
        <end position="397"/>
    </location>
</feature>
<dbReference type="InterPro" id="IPR013087">
    <property type="entry name" value="Znf_C2H2_type"/>
</dbReference>
<dbReference type="EnsemblMetazoa" id="CLYHEMT001758.1">
    <property type="protein sequence ID" value="CLYHEMP001758.1"/>
    <property type="gene ID" value="CLYHEMG001758"/>
</dbReference>
<dbReference type="PROSITE" id="PS50157">
    <property type="entry name" value="ZINC_FINGER_C2H2_2"/>
    <property type="match status" value="11"/>
</dbReference>
<evidence type="ECO:0000256" key="3">
    <source>
        <dbReference type="ARBA" id="ARBA00022679"/>
    </source>
</evidence>
<reference evidence="13" key="1">
    <citation type="submission" date="2021-01" db="UniProtKB">
        <authorList>
            <consortium name="EnsemblMetazoa"/>
        </authorList>
    </citation>
    <scope>IDENTIFICATION</scope>
</reference>
<evidence type="ECO:0000259" key="11">
    <source>
        <dbReference type="PROSITE" id="PS50157"/>
    </source>
</evidence>
<dbReference type="CDD" id="cd19193">
    <property type="entry name" value="PR-SET_PRDM7_9"/>
    <property type="match status" value="1"/>
</dbReference>
<dbReference type="InterPro" id="IPR036236">
    <property type="entry name" value="Znf_C2H2_sf"/>
</dbReference>
<feature type="domain" description="C2H2-type" evidence="11">
    <location>
        <begin position="278"/>
        <end position="305"/>
    </location>
</feature>
<evidence type="ECO:0000256" key="6">
    <source>
        <dbReference type="ARBA" id="ARBA00022737"/>
    </source>
</evidence>
<dbReference type="SUPFAM" id="SSF82199">
    <property type="entry name" value="SET domain"/>
    <property type="match status" value="1"/>
</dbReference>
<keyword evidence="4" id="KW-0949">S-adenosyl-L-methionine</keyword>
<dbReference type="RefSeq" id="XP_066914397.1">
    <property type="nucleotide sequence ID" value="XM_067058296.1"/>
</dbReference>
<dbReference type="OrthoDB" id="9439903at2759"/>
<feature type="domain" description="C2H2-type" evidence="11">
    <location>
        <begin position="460"/>
        <end position="487"/>
    </location>
</feature>
<evidence type="ECO:0000256" key="5">
    <source>
        <dbReference type="ARBA" id="ARBA00022723"/>
    </source>
</evidence>
<feature type="domain" description="C2H2-type" evidence="11">
    <location>
        <begin position="576"/>
        <end position="604"/>
    </location>
</feature>
<evidence type="ECO:0000256" key="10">
    <source>
        <dbReference type="PROSITE-ProRule" id="PRU00042"/>
    </source>
</evidence>
<dbReference type="GO" id="GO:0005634">
    <property type="term" value="C:nucleus"/>
    <property type="evidence" value="ECO:0007669"/>
    <property type="project" value="UniProtKB-SubCell"/>
</dbReference>
<evidence type="ECO:0000256" key="7">
    <source>
        <dbReference type="ARBA" id="ARBA00022771"/>
    </source>
</evidence>
<dbReference type="GO" id="GO:0042054">
    <property type="term" value="F:histone methyltransferase activity"/>
    <property type="evidence" value="ECO:0007669"/>
    <property type="project" value="InterPro"/>
</dbReference>
<evidence type="ECO:0000313" key="13">
    <source>
        <dbReference type="EnsemblMetazoa" id="CLYHEMP001758.1"/>
    </source>
</evidence>
<evidence type="ECO:0000256" key="8">
    <source>
        <dbReference type="ARBA" id="ARBA00022833"/>
    </source>
</evidence>
<keyword evidence="14" id="KW-1185">Reference proteome</keyword>
<evidence type="ECO:0000313" key="14">
    <source>
        <dbReference type="Proteomes" id="UP000594262"/>
    </source>
</evidence>
<dbReference type="Gene3D" id="3.30.160.60">
    <property type="entry name" value="Classic Zinc Finger"/>
    <property type="match status" value="6"/>
</dbReference>
<feature type="domain" description="C2H2-type" evidence="11">
    <location>
        <begin position="490"/>
        <end position="517"/>
    </location>
</feature>
<feature type="domain" description="C2H2-type" evidence="11">
    <location>
        <begin position="606"/>
        <end position="628"/>
    </location>
</feature>
<feature type="domain" description="C2H2-type" evidence="11">
    <location>
        <begin position="249"/>
        <end position="267"/>
    </location>
</feature>
<dbReference type="SMART" id="SM00355">
    <property type="entry name" value="ZnF_C2H2"/>
    <property type="match status" value="14"/>
</dbReference>
<dbReference type="SMART" id="SM00317">
    <property type="entry name" value="SET"/>
    <property type="match status" value="1"/>
</dbReference>
<sequence length="661" mass="76981">MYGCDPLEVENRPCDVGTENRSMLTLPDGLEICKSKIPGAGMGVKAKKFFRIGTRFGPYDGSKVVPGELKDPKVDTSYMWEIMLGKKVIHYINGKDMRYGNWLRYINCSRIEEEQNLVAFQYKSQIYHRAYKDINIGDELLVWYGNEYAKELGIIDECDGFDDENMDIDLRGTIGPVFECNLCHNYFTDKKRLLNHMKICITHQIKTLHTRQQSKSQLARLQLCRKRPSLTATNGINSKPLSMKQQPRFKCNHCGKCFTTDLTLDSHNCTLPQTSSSMKCHVCGLKFEQSSHLEFHLTVHQDFERRYQETKNRCFKCYMCDRSFPTMAHLKMHQVLHDMSIQCQKCIQHFKTKEMLDQHQCIRQQLDSKHPCHKCELKFESFVELQQHLKTHIVPKDFKTNSKTEVFICYLCGHHAFSKPEMRYHFRIHLKRFECHVCGQYFTKSSELEKHSVIHSATQFTCRKCGKVLDSEPAFLIHLDIHADEAAFKFECSVCGKRFHVLSNLESHLKVHAAEKTYKCDVLGQGLNQTYRVKEHTKLVHSKPRQYKCTVCGQKFDQASRVKEHIASVHSKPRQYKCSVCEQGFDQASKVKEHVKSVHSKPRHYHECNVCGEKFNTRSRLDRHLKAHKSCSVCKLKVRSDQFVSHMKTHTTDFKVIVEPL</sequence>
<keyword evidence="3" id="KW-0808">Transferase</keyword>
<dbReference type="Pfam" id="PF00096">
    <property type="entry name" value="zf-C2H2"/>
    <property type="match status" value="5"/>
</dbReference>
<evidence type="ECO:0000256" key="9">
    <source>
        <dbReference type="ARBA" id="ARBA00023242"/>
    </source>
</evidence>
<evidence type="ECO:0000256" key="4">
    <source>
        <dbReference type="ARBA" id="ARBA00022691"/>
    </source>
</evidence>
<dbReference type="AlphaFoldDB" id="A0A7M5TTQ4"/>
<evidence type="ECO:0000259" key="12">
    <source>
        <dbReference type="PROSITE" id="PS50280"/>
    </source>
</evidence>
<accession>A0A7M5TTQ4</accession>
<evidence type="ECO:0000256" key="2">
    <source>
        <dbReference type="ARBA" id="ARBA00022603"/>
    </source>
</evidence>
<protein>
    <submittedName>
        <fullName evidence="13">Uncharacterized protein</fullName>
    </submittedName>
</protein>
<dbReference type="GO" id="GO:0008270">
    <property type="term" value="F:zinc ion binding"/>
    <property type="evidence" value="ECO:0007669"/>
    <property type="project" value="UniProtKB-KW"/>
</dbReference>
<name>A0A7M5TTQ4_9CNID</name>
<feature type="domain" description="C2H2-type" evidence="11">
    <location>
        <begin position="433"/>
        <end position="460"/>
    </location>
</feature>
<feature type="domain" description="SET" evidence="12">
    <location>
        <begin position="28"/>
        <end position="145"/>
    </location>
</feature>
<dbReference type="GO" id="GO:0000977">
    <property type="term" value="F:RNA polymerase II transcription regulatory region sequence-specific DNA binding"/>
    <property type="evidence" value="ECO:0007669"/>
    <property type="project" value="TreeGrafter"/>
</dbReference>
<dbReference type="PANTHER" id="PTHR24381:SF393">
    <property type="entry name" value="CHROMATIN-LINKED ADAPTOR FOR MSL PROTEINS, ISOFORM B"/>
    <property type="match status" value="1"/>
</dbReference>
<dbReference type="GO" id="GO:0032259">
    <property type="term" value="P:methylation"/>
    <property type="evidence" value="ECO:0007669"/>
    <property type="project" value="UniProtKB-KW"/>
</dbReference>
<dbReference type="PANTHER" id="PTHR24381">
    <property type="entry name" value="ZINC FINGER PROTEIN"/>
    <property type="match status" value="1"/>
</dbReference>
<feature type="domain" description="C2H2-type" evidence="11">
    <location>
        <begin position="178"/>
        <end position="214"/>
    </location>
</feature>
<feature type="domain" description="C2H2-type" evidence="11">
    <location>
        <begin position="315"/>
        <end position="337"/>
    </location>
</feature>
<comment type="subcellular location">
    <subcellularLocation>
        <location evidence="1">Nucleus</location>
    </subcellularLocation>
</comment>
<organism evidence="13 14">
    <name type="scientific">Clytia hemisphaerica</name>
    <dbReference type="NCBI Taxonomy" id="252671"/>
    <lineage>
        <taxon>Eukaryota</taxon>
        <taxon>Metazoa</taxon>
        <taxon>Cnidaria</taxon>
        <taxon>Hydrozoa</taxon>
        <taxon>Hydroidolina</taxon>
        <taxon>Leptothecata</taxon>
        <taxon>Obeliida</taxon>
        <taxon>Clytiidae</taxon>
        <taxon>Clytia</taxon>
    </lineage>
</organism>
<dbReference type="Proteomes" id="UP000594262">
    <property type="component" value="Unplaced"/>
</dbReference>
<keyword evidence="8" id="KW-0862">Zinc</keyword>
<keyword evidence="7 10" id="KW-0863">Zinc-finger</keyword>
<dbReference type="PROSITE" id="PS00028">
    <property type="entry name" value="ZINC_FINGER_C2H2_1"/>
    <property type="match status" value="9"/>
</dbReference>
<proteinExistence type="predicted"/>
<keyword evidence="5" id="KW-0479">Metal-binding</keyword>
<keyword evidence="6" id="KW-0677">Repeat</keyword>
<dbReference type="InterPro" id="IPR044417">
    <property type="entry name" value="PRDM7_9_PR-SET"/>
</dbReference>
<dbReference type="GO" id="GO:0000981">
    <property type="term" value="F:DNA-binding transcription factor activity, RNA polymerase II-specific"/>
    <property type="evidence" value="ECO:0007669"/>
    <property type="project" value="TreeGrafter"/>
</dbReference>
<dbReference type="SUPFAM" id="SSF57667">
    <property type="entry name" value="beta-beta-alpha zinc fingers"/>
    <property type="match status" value="6"/>
</dbReference>